<protein>
    <submittedName>
        <fullName evidence="2">ATPase AAA</fullName>
    </submittedName>
</protein>
<feature type="domain" description="ATPase AAA-3" evidence="1">
    <location>
        <begin position="38"/>
        <end position="158"/>
    </location>
</feature>
<sequence length="158" mass="17505">MAIDNVHIDHLIQSLLVYLQGKEKALRLSLIAFFSRGHLLIEDLPGLGKTTMAIGIAKSLGLGFGRVQCTSDLLPSDITGLSIYNKSKGEFEFHQGPIFNNIVLVDEINRATPKTQSALLEAMGEKQVTIEEKTYQLSRPFFVLATQNPLEQYGTFPL</sequence>
<dbReference type="GO" id="GO:0005524">
    <property type="term" value="F:ATP binding"/>
    <property type="evidence" value="ECO:0007669"/>
    <property type="project" value="InterPro"/>
</dbReference>
<dbReference type="AlphaFoldDB" id="A0A0F3GS11"/>
<organism evidence="2 3">
    <name type="scientific">Candidatus Magnetobacterium bavaricum</name>
    <dbReference type="NCBI Taxonomy" id="29290"/>
    <lineage>
        <taxon>Bacteria</taxon>
        <taxon>Pseudomonadati</taxon>
        <taxon>Nitrospirota</taxon>
        <taxon>Thermodesulfovibrionia</taxon>
        <taxon>Thermodesulfovibrionales</taxon>
        <taxon>Candidatus Magnetobacteriaceae</taxon>
        <taxon>Candidatus Magnetobacterium</taxon>
    </lineage>
</organism>
<gene>
    <name evidence="2" type="ORF">MBAV_003050</name>
</gene>
<feature type="non-terminal residue" evidence="2">
    <location>
        <position position="158"/>
    </location>
</feature>
<name>A0A0F3GS11_9BACT</name>
<dbReference type="InterPro" id="IPR050764">
    <property type="entry name" value="CbbQ/NirQ/NorQ/GpvN"/>
</dbReference>
<evidence type="ECO:0000313" key="2">
    <source>
        <dbReference type="EMBL" id="KJU84755.1"/>
    </source>
</evidence>
<dbReference type="InterPro" id="IPR011703">
    <property type="entry name" value="ATPase_AAA-3"/>
</dbReference>
<dbReference type="CDD" id="cd00009">
    <property type="entry name" value="AAA"/>
    <property type="match status" value="1"/>
</dbReference>
<reference evidence="2 3" key="1">
    <citation type="submission" date="2015-02" db="EMBL/GenBank/DDBJ databases">
        <title>Single-cell genomics of uncultivated deep-branching MTB reveals a conserved set of magnetosome genes.</title>
        <authorList>
            <person name="Kolinko S."/>
            <person name="Richter M."/>
            <person name="Glockner F.O."/>
            <person name="Brachmann A."/>
            <person name="Schuler D."/>
        </authorList>
    </citation>
    <scope>NUCLEOTIDE SEQUENCE [LARGE SCALE GENOMIC DNA]</scope>
    <source>
        <strain evidence="2">TM-1</strain>
    </source>
</reference>
<dbReference type="PANTHER" id="PTHR42759:SF5">
    <property type="entry name" value="METHANOL DEHYDROGENASE REGULATOR"/>
    <property type="match status" value="1"/>
</dbReference>
<evidence type="ECO:0000259" key="1">
    <source>
        <dbReference type="Pfam" id="PF07726"/>
    </source>
</evidence>
<comment type="caution">
    <text evidence="2">The sequence shown here is derived from an EMBL/GenBank/DDBJ whole genome shotgun (WGS) entry which is preliminary data.</text>
</comment>
<dbReference type="Pfam" id="PF07726">
    <property type="entry name" value="AAA_3"/>
    <property type="match status" value="1"/>
</dbReference>
<dbReference type="InterPro" id="IPR027417">
    <property type="entry name" value="P-loop_NTPase"/>
</dbReference>
<dbReference type="SUPFAM" id="SSF52540">
    <property type="entry name" value="P-loop containing nucleoside triphosphate hydrolases"/>
    <property type="match status" value="1"/>
</dbReference>
<dbReference type="Gene3D" id="3.40.50.300">
    <property type="entry name" value="P-loop containing nucleotide triphosphate hydrolases"/>
    <property type="match status" value="1"/>
</dbReference>
<dbReference type="GO" id="GO:0016887">
    <property type="term" value="F:ATP hydrolysis activity"/>
    <property type="evidence" value="ECO:0007669"/>
    <property type="project" value="InterPro"/>
</dbReference>
<dbReference type="Proteomes" id="UP000033423">
    <property type="component" value="Unassembled WGS sequence"/>
</dbReference>
<keyword evidence="3" id="KW-1185">Reference proteome</keyword>
<dbReference type="EMBL" id="LACI01001307">
    <property type="protein sequence ID" value="KJU84755.1"/>
    <property type="molecule type" value="Genomic_DNA"/>
</dbReference>
<proteinExistence type="predicted"/>
<evidence type="ECO:0000313" key="3">
    <source>
        <dbReference type="Proteomes" id="UP000033423"/>
    </source>
</evidence>
<accession>A0A0F3GS11</accession>
<dbReference type="PANTHER" id="PTHR42759">
    <property type="entry name" value="MOXR FAMILY PROTEIN"/>
    <property type="match status" value="1"/>
</dbReference>